<name>Q9CRH7_MOUSE</name>
<evidence type="ECO:0000313" key="3">
    <source>
        <dbReference type="MGI" id="MGI:1917005"/>
    </source>
</evidence>
<reference evidence="2" key="4">
    <citation type="submission" date="2000-07" db="EMBL/GenBank/DDBJ databases">
        <authorList>
            <person name="Adachi J."/>
            <person name="Aizawa K."/>
            <person name="Akahira S."/>
            <person name="Akimura T."/>
            <person name="Arai A."/>
            <person name="Aono H."/>
            <person name="Arakawa T."/>
            <person name="Bono H."/>
            <person name="Carninci P."/>
            <person name="Fukuda S."/>
            <person name="Fukunishi Y."/>
            <person name="Furuno M."/>
            <person name="Hanagaki T."/>
            <person name="Hara A."/>
            <person name="Hayatsu N."/>
            <person name="Hiramoto K."/>
            <person name="Hiraoka T."/>
            <person name="Hori F."/>
            <person name="Imotani K."/>
            <person name="Ishii Y."/>
            <person name="Itoh M."/>
            <person name="Izawa M."/>
            <person name="Kasukawa T."/>
            <person name="Kato H."/>
            <person name="Kawai J."/>
            <person name="Kojima Y."/>
            <person name="Konno H."/>
            <person name="Kouda M."/>
            <person name="Koya S."/>
            <person name="Kurihara C."/>
            <person name="Matsuyama T."/>
            <person name="Miyazaki A."/>
            <person name="Nishi K."/>
            <person name="Nomura K."/>
            <person name="Numazaki R."/>
            <person name="Ohno M."/>
            <person name="Okazaki Y."/>
            <person name="Okido T."/>
            <person name="Owa C."/>
            <person name="Saito H."/>
            <person name="Saito R."/>
            <person name="Sakai C."/>
            <person name="Sakai K."/>
            <person name="Sano H."/>
            <person name="Sasaki D."/>
            <person name="Shibata K."/>
            <person name="Shibata Y."/>
            <person name="Shinagawa A."/>
            <person name="Shiraki T."/>
            <person name="Sogabe Y."/>
            <person name="Suzuki H."/>
            <person name="Tagami M."/>
            <person name="Tagawa A."/>
            <person name="Takahashi F."/>
            <person name="Tanaka T."/>
            <person name="Tejima Y."/>
            <person name="Toya T."/>
            <person name="Yamamura T."/>
            <person name="Yasunishi A."/>
            <person name="Yoshida K."/>
            <person name="Yoshino M."/>
            <person name="Muramatsu M."/>
            <person name="Hayashizaki Y."/>
        </authorList>
    </citation>
    <scope>NUCLEOTIDE SEQUENCE</scope>
    <source>
        <strain evidence="2">C57BL/6J</strain>
    </source>
</reference>
<reference evidence="2" key="2">
    <citation type="journal article" date="2000" name="Genome Res.">
        <title>Normalization and subtraction of cap-trapper-selected cDNAs to prepare full-length cDNA libraries for rapid discovery of new genes.</title>
        <authorList>
            <person name="Carninci P."/>
            <person name="Shibata Y."/>
            <person name="Hayatsu N."/>
            <person name="Sugahara Y."/>
            <person name="Shibata K."/>
            <person name="Itoh M."/>
            <person name="Konno H."/>
            <person name="Okazaki Y."/>
            <person name="Muramatsu M."/>
            <person name="Hayashizaki Y."/>
        </authorList>
    </citation>
    <scope>NUCLEOTIDE SEQUENCE</scope>
    <source>
        <strain evidence="2">C57BL/6J</strain>
    </source>
</reference>
<reference evidence="2" key="8">
    <citation type="journal article" date="2005" name="Science">
        <title>Antisense Transcription in the Mammalian Transcriptome.</title>
        <authorList>
            <consortium name="RIKEN Genome Exploration Research Group and Genome Science Group (Genome Network Project Core Group) and the FANTOM Consortium"/>
        </authorList>
    </citation>
    <scope>NUCLEOTIDE SEQUENCE</scope>
    <source>
        <strain evidence="2">C57BL/6J</strain>
    </source>
</reference>
<dbReference type="AGR" id="MGI:1917005"/>
<reference evidence="2" key="1">
    <citation type="journal article" date="1999" name="Methods Enzymol.">
        <title>High-efficiency full-length cDNA cloning.</title>
        <authorList>
            <person name="Carninci P."/>
            <person name="Hayashizaki Y."/>
        </authorList>
    </citation>
    <scope>NUCLEOTIDE SEQUENCE</scope>
    <source>
        <strain evidence="2">C57BL/6J</strain>
    </source>
</reference>
<reference evidence="2" key="3">
    <citation type="journal article" date="2000" name="Genome Res.">
        <title>RIKEN integrated sequence analysis (RISA) system--384-format sequencing pipeline with 384 multicapillary sequencer.</title>
        <authorList>
            <person name="Shibata K."/>
            <person name="Itoh M."/>
            <person name="Aizawa K."/>
            <person name="Nagaoka S."/>
            <person name="Sasaki N."/>
            <person name="Carninci P."/>
            <person name="Konno H."/>
            <person name="Akiyama J."/>
            <person name="Nishi K."/>
            <person name="Kitsunai T."/>
            <person name="Tashiro H."/>
            <person name="Itoh M."/>
            <person name="Sumi N."/>
            <person name="Ishii Y."/>
            <person name="Nakamura S."/>
            <person name="Hazama M."/>
            <person name="Nishine T."/>
            <person name="Harada A."/>
            <person name="Yamamoto R."/>
            <person name="Matsumoto H."/>
            <person name="Sakaguchi S."/>
            <person name="Ikegami T."/>
            <person name="Kashiwagi K."/>
            <person name="Fujiwake S."/>
            <person name="Inoue K."/>
            <person name="Togawa Y."/>
            <person name="Izawa M."/>
            <person name="Ohara E."/>
            <person name="Watahiki M."/>
            <person name="Yoneda Y."/>
            <person name="Ishikawa T."/>
            <person name="Ozawa K."/>
            <person name="Tanaka T."/>
            <person name="Matsuura S."/>
            <person name="Kawai J."/>
            <person name="Okazaki Y."/>
            <person name="Muramatsu M."/>
            <person name="Inoue Y."/>
            <person name="Kira A."/>
            <person name="Hayashizaki Y."/>
        </authorList>
    </citation>
    <scope>NUCLEOTIDE SEQUENCE</scope>
    <source>
        <strain evidence="2">C57BL/6J</strain>
    </source>
</reference>
<dbReference type="UCSC" id="uc007ucq.1">
    <property type="organism name" value="mouse"/>
</dbReference>
<feature type="region of interest" description="Disordered" evidence="1">
    <location>
        <begin position="1"/>
        <end position="99"/>
    </location>
</feature>
<proteinExistence type="evidence at transcript level"/>
<evidence type="ECO:0000313" key="2">
    <source>
        <dbReference type="EMBL" id="BAB27037.2"/>
    </source>
</evidence>
<gene>
    <name evidence="3" type="primary">2410022M11Rik</name>
</gene>
<dbReference type="MGI" id="MGI:1917005">
    <property type="gene designation" value="2410022M11Rik"/>
</dbReference>
<reference evidence="2" key="7">
    <citation type="journal article" date="2005" name="Science">
        <title>The Transcriptional Landscape of the Mammalian Genome.</title>
        <authorList>
            <consortium name="The FANTOM Consortium"/>
            <consortium name="Riken Genome Exploration Research Group and Genome Science Group (Genome Network Project Core Group)"/>
        </authorList>
    </citation>
    <scope>NUCLEOTIDE SEQUENCE</scope>
    <source>
        <strain evidence="2">C57BL/6J</strain>
    </source>
</reference>
<reference evidence="2" key="6">
    <citation type="journal article" date="2002" name="Nature">
        <title>Analysis of the mouse transcriptome based on functional annotation of 60,770 full-length cDNAs.</title>
        <authorList>
            <consortium name="The FANTOM Consortium and the RIKEN Genome Exploration Research Group Phase I and II Team"/>
        </authorList>
    </citation>
    <scope>NUCLEOTIDE SEQUENCE</scope>
    <source>
        <strain evidence="2">C57BL/6J</strain>
    </source>
</reference>
<evidence type="ECO:0000256" key="1">
    <source>
        <dbReference type="SAM" id="MobiDB-lite"/>
    </source>
</evidence>
<sequence>TRGVCPGQEPEWRCPQFGSRFGPGGGRYSSRLPVGPGSGHWVSASRRSPRPFATLLEERRGLDVPASSLSRPPRPRRLASPAMPAADRGGEPGRGRKGTGALAAVQALPPCLARGKGVPPPPWLRREETSASILWDLLGELGAHQNRTRGDEKLGPERVRSRSTIGLVLGRQEFARRDCGGATGQW</sequence>
<organism evidence="2">
    <name type="scientific">Mus musculus</name>
    <name type="common">Mouse</name>
    <dbReference type="NCBI Taxonomy" id="10090"/>
    <lineage>
        <taxon>Eukaryota</taxon>
        <taxon>Metazoa</taxon>
        <taxon>Chordata</taxon>
        <taxon>Craniata</taxon>
        <taxon>Vertebrata</taxon>
        <taxon>Euteleostomi</taxon>
        <taxon>Mammalia</taxon>
        <taxon>Eutheria</taxon>
        <taxon>Euarchontoglires</taxon>
        <taxon>Glires</taxon>
        <taxon>Rodentia</taxon>
        <taxon>Myomorpha</taxon>
        <taxon>Muroidea</taxon>
        <taxon>Muridae</taxon>
        <taxon>Murinae</taxon>
        <taxon>Mus</taxon>
        <taxon>Mus</taxon>
    </lineage>
</organism>
<accession>Q9CRH7</accession>
<protein>
    <submittedName>
        <fullName evidence="2">Uncharacterized protein</fullName>
    </submittedName>
</protein>
<dbReference type="EMBL" id="AK010574">
    <property type="protein sequence ID" value="BAB27037.2"/>
    <property type="molecule type" value="mRNA"/>
</dbReference>
<reference evidence="2" key="5">
    <citation type="journal article" date="2001" name="Nature">
        <title>Functional annotation of a full-length mouse cDNA collection.</title>
        <authorList>
            <consortium name="The RIKEN Genome Exploration Research Group Phase II Team and the FANTOM Consortium"/>
        </authorList>
    </citation>
    <scope>NUCLEOTIDE SEQUENCE</scope>
    <source>
        <strain evidence="2">C57BL/6J</strain>
    </source>
</reference>
<dbReference type="AlphaFoldDB" id="Q9CRH7"/>
<feature type="non-terminal residue" evidence="2">
    <location>
        <position position="1"/>
    </location>
</feature>